<sequence>MPRHVVLLSLALLLRPAAATPRIGCTRPVNTSEADEAARQLGAFCADNGPISAAAKVSWRVGGTRAYACNYAGSGANPCSFGELMAVQKAIDARCRGGEAAADGIIGGGWWYEPAWKKTYGFDGAAASWCGNL</sequence>
<feature type="chain" id="PRO_5041966372" evidence="1">
    <location>
        <begin position="20"/>
        <end position="133"/>
    </location>
</feature>
<dbReference type="EMBL" id="JAULSN010000011">
    <property type="protein sequence ID" value="KAK3361460.1"/>
    <property type="molecule type" value="Genomic_DNA"/>
</dbReference>
<comment type="caution">
    <text evidence="2">The sequence shown here is derived from an EMBL/GenBank/DDBJ whole genome shotgun (WGS) entry which is preliminary data.</text>
</comment>
<dbReference type="AlphaFoldDB" id="A0AAE0JU14"/>
<keyword evidence="1" id="KW-0732">Signal</keyword>
<accession>A0AAE0JU14</accession>
<gene>
    <name evidence="2" type="ORF">B0T24DRAFT_109310</name>
</gene>
<feature type="signal peptide" evidence="1">
    <location>
        <begin position="1"/>
        <end position="19"/>
    </location>
</feature>
<evidence type="ECO:0000313" key="2">
    <source>
        <dbReference type="EMBL" id="KAK3361460.1"/>
    </source>
</evidence>
<protein>
    <submittedName>
        <fullName evidence="2">Uncharacterized protein</fullName>
    </submittedName>
</protein>
<name>A0AAE0JU14_9PEZI</name>
<dbReference type="Proteomes" id="UP001287356">
    <property type="component" value="Unassembled WGS sequence"/>
</dbReference>
<evidence type="ECO:0000313" key="3">
    <source>
        <dbReference type="Proteomes" id="UP001287356"/>
    </source>
</evidence>
<proteinExistence type="predicted"/>
<keyword evidence="3" id="KW-1185">Reference proteome</keyword>
<evidence type="ECO:0000256" key="1">
    <source>
        <dbReference type="SAM" id="SignalP"/>
    </source>
</evidence>
<reference evidence="2" key="1">
    <citation type="journal article" date="2023" name="Mol. Phylogenet. Evol.">
        <title>Genome-scale phylogeny and comparative genomics of the fungal order Sordariales.</title>
        <authorList>
            <person name="Hensen N."/>
            <person name="Bonometti L."/>
            <person name="Westerberg I."/>
            <person name="Brannstrom I.O."/>
            <person name="Guillou S."/>
            <person name="Cros-Aarteil S."/>
            <person name="Calhoun S."/>
            <person name="Haridas S."/>
            <person name="Kuo A."/>
            <person name="Mondo S."/>
            <person name="Pangilinan J."/>
            <person name="Riley R."/>
            <person name="LaButti K."/>
            <person name="Andreopoulos B."/>
            <person name="Lipzen A."/>
            <person name="Chen C."/>
            <person name="Yan M."/>
            <person name="Daum C."/>
            <person name="Ng V."/>
            <person name="Clum A."/>
            <person name="Steindorff A."/>
            <person name="Ohm R.A."/>
            <person name="Martin F."/>
            <person name="Silar P."/>
            <person name="Natvig D.O."/>
            <person name="Lalanne C."/>
            <person name="Gautier V."/>
            <person name="Ament-Velasquez S.L."/>
            <person name="Kruys A."/>
            <person name="Hutchinson M.I."/>
            <person name="Powell A.J."/>
            <person name="Barry K."/>
            <person name="Miller A.N."/>
            <person name="Grigoriev I.V."/>
            <person name="Debuchy R."/>
            <person name="Gladieux P."/>
            <person name="Hiltunen Thoren M."/>
            <person name="Johannesson H."/>
        </authorList>
    </citation>
    <scope>NUCLEOTIDE SEQUENCE</scope>
    <source>
        <strain evidence="2">CBS 958.72</strain>
    </source>
</reference>
<organism evidence="2 3">
    <name type="scientific">Lasiosphaeria ovina</name>
    <dbReference type="NCBI Taxonomy" id="92902"/>
    <lineage>
        <taxon>Eukaryota</taxon>
        <taxon>Fungi</taxon>
        <taxon>Dikarya</taxon>
        <taxon>Ascomycota</taxon>
        <taxon>Pezizomycotina</taxon>
        <taxon>Sordariomycetes</taxon>
        <taxon>Sordariomycetidae</taxon>
        <taxon>Sordariales</taxon>
        <taxon>Lasiosphaeriaceae</taxon>
        <taxon>Lasiosphaeria</taxon>
    </lineage>
</organism>
<reference evidence="2" key="2">
    <citation type="submission" date="2023-06" db="EMBL/GenBank/DDBJ databases">
        <authorList>
            <consortium name="Lawrence Berkeley National Laboratory"/>
            <person name="Haridas S."/>
            <person name="Hensen N."/>
            <person name="Bonometti L."/>
            <person name="Westerberg I."/>
            <person name="Brannstrom I.O."/>
            <person name="Guillou S."/>
            <person name="Cros-Aarteil S."/>
            <person name="Calhoun S."/>
            <person name="Kuo A."/>
            <person name="Mondo S."/>
            <person name="Pangilinan J."/>
            <person name="Riley R."/>
            <person name="Labutti K."/>
            <person name="Andreopoulos B."/>
            <person name="Lipzen A."/>
            <person name="Chen C."/>
            <person name="Yanf M."/>
            <person name="Daum C."/>
            <person name="Ng V."/>
            <person name="Clum A."/>
            <person name="Steindorff A."/>
            <person name="Ohm R."/>
            <person name="Martin F."/>
            <person name="Silar P."/>
            <person name="Natvig D."/>
            <person name="Lalanne C."/>
            <person name="Gautier V."/>
            <person name="Ament-Velasquez S.L."/>
            <person name="Kruys A."/>
            <person name="Hutchinson M.I."/>
            <person name="Powell A.J."/>
            <person name="Barry K."/>
            <person name="Miller A.N."/>
            <person name="Grigoriev I.V."/>
            <person name="Debuchy R."/>
            <person name="Gladieux P."/>
            <person name="Thoren M.H."/>
            <person name="Johannesson H."/>
        </authorList>
    </citation>
    <scope>NUCLEOTIDE SEQUENCE</scope>
    <source>
        <strain evidence="2">CBS 958.72</strain>
    </source>
</reference>